<dbReference type="OrthoDB" id="6274082at2759"/>
<organism evidence="4">
    <name type="scientific">Taenia asiatica</name>
    <name type="common">Asian tapeworm</name>
    <dbReference type="NCBI Taxonomy" id="60517"/>
    <lineage>
        <taxon>Eukaryota</taxon>
        <taxon>Metazoa</taxon>
        <taxon>Spiralia</taxon>
        <taxon>Lophotrochozoa</taxon>
        <taxon>Platyhelminthes</taxon>
        <taxon>Cestoda</taxon>
        <taxon>Eucestoda</taxon>
        <taxon>Cyclophyllidea</taxon>
        <taxon>Taeniidae</taxon>
        <taxon>Taenia</taxon>
    </lineage>
</organism>
<dbReference type="WBParaSite" id="TASK_0000625501-mRNA-1">
    <property type="protein sequence ID" value="TASK_0000625501-mRNA-1"/>
    <property type="gene ID" value="TASK_0000625501"/>
</dbReference>
<keyword evidence="1" id="KW-0175">Coiled coil</keyword>
<name>A0A0R3W7J6_TAEAS</name>
<dbReference type="Proteomes" id="UP000282613">
    <property type="component" value="Unassembled WGS sequence"/>
</dbReference>
<dbReference type="PANTHER" id="PTHR21549">
    <property type="entry name" value="MUTATED IN BLADDER CANCER 1"/>
    <property type="match status" value="1"/>
</dbReference>
<reference evidence="4" key="1">
    <citation type="submission" date="2017-02" db="UniProtKB">
        <authorList>
            <consortium name="WormBaseParasite"/>
        </authorList>
    </citation>
    <scope>IDENTIFICATION</scope>
</reference>
<accession>A0A0R3W7J6</accession>
<sequence>MQELIKMELDLWQECTIFAEKIELWGKYSPSHMNHSIGRICLQDFDLTEGKNILPEVSALQNYLAKSGGRTGGWHDFDHQTFLKIRRRYTYKPSNGSDPFAKRILPDDLKDKFVQEVASALCLTSQSEAFAHEEWFAKLQQLEAASNRALRERRSRQAGTLSARLSCECKSVTKTRLQSAPSPNRQRQRTRMDQELRTQLEVLHSKMETVDVIQARKGSIHCNVERAMRQCLTELVKERIQGVNISMFRRTKRKLRLLFQ</sequence>
<dbReference type="STRING" id="60517.A0A0R3W7J6"/>
<protein>
    <submittedName>
        <fullName evidence="4">Reverse transcriptase domain-containing protein</fullName>
    </submittedName>
</protein>
<dbReference type="InterPro" id="IPR039902">
    <property type="entry name" value="CCDC148/CCDC112"/>
</dbReference>
<proteinExistence type="predicted"/>
<evidence type="ECO:0000313" key="3">
    <source>
        <dbReference type="Proteomes" id="UP000282613"/>
    </source>
</evidence>
<dbReference type="EMBL" id="UYRS01018483">
    <property type="protein sequence ID" value="VDK36374.1"/>
    <property type="molecule type" value="Genomic_DNA"/>
</dbReference>
<gene>
    <name evidence="2" type="ORF">TASK_LOCUS6256</name>
</gene>
<dbReference type="PANTHER" id="PTHR21549:SF0">
    <property type="entry name" value="COILED-COIL DOMAIN-CONTAINING PROTEIN 112"/>
    <property type="match status" value="1"/>
</dbReference>
<evidence type="ECO:0000313" key="2">
    <source>
        <dbReference type="EMBL" id="VDK36374.1"/>
    </source>
</evidence>
<evidence type="ECO:0000313" key="4">
    <source>
        <dbReference type="WBParaSite" id="TASK_0000625501-mRNA-1"/>
    </source>
</evidence>
<evidence type="ECO:0000256" key="1">
    <source>
        <dbReference type="ARBA" id="ARBA00023054"/>
    </source>
</evidence>
<dbReference type="AlphaFoldDB" id="A0A0R3W7J6"/>
<reference evidence="2 3" key="2">
    <citation type="submission" date="2018-11" db="EMBL/GenBank/DDBJ databases">
        <authorList>
            <consortium name="Pathogen Informatics"/>
        </authorList>
    </citation>
    <scope>NUCLEOTIDE SEQUENCE [LARGE SCALE GENOMIC DNA]</scope>
</reference>
<keyword evidence="3" id="KW-1185">Reference proteome</keyword>